<protein>
    <submittedName>
        <fullName evidence="8">Response regulator transcription factor</fullName>
    </submittedName>
</protein>
<evidence type="ECO:0000256" key="5">
    <source>
        <dbReference type="ARBA" id="ARBA00023163"/>
    </source>
</evidence>
<keyword evidence="2" id="KW-0902">Two-component regulatory system</keyword>
<dbReference type="SUPFAM" id="SSF52172">
    <property type="entry name" value="CheY-like"/>
    <property type="match status" value="1"/>
</dbReference>
<sequence>MRTLEQAECVIEPSEDGVALAVSARLAVIDDDELIQILLSDYFQDVEMGFRFDEIRTYSDGGMFFFDPWHVEPGRFVIILDGVLPKMDGLEVLQRLRSMKGSSEYIIVMLTDRKSEQDTVMAMRLGADAYMSKPFRLAQLGETIRRLLRGDEQS</sequence>
<evidence type="ECO:0000256" key="6">
    <source>
        <dbReference type="PROSITE-ProRule" id="PRU00169"/>
    </source>
</evidence>
<keyword evidence="1 6" id="KW-0597">Phosphoprotein</keyword>
<proteinExistence type="predicted"/>
<feature type="domain" description="Response regulatory" evidence="7">
    <location>
        <begin position="25"/>
        <end position="148"/>
    </location>
</feature>
<dbReference type="InterPro" id="IPR011006">
    <property type="entry name" value="CheY-like_superfamily"/>
</dbReference>
<organism evidence="8 9">
    <name type="scientific">Marinicrinis lubricantis</name>
    <dbReference type="NCBI Taxonomy" id="2086470"/>
    <lineage>
        <taxon>Bacteria</taxon>
        <taxon>Bacillati</taxon>
        <taxon>Bacillota</taxon>
        <taxon>Bacilli</taxon>
        <taxon>Bacillales</taxon>
        <taxon>Paenibacillaceae</taxon>
    </lineage>
</organism>
<dbReference type="Proteomes" id="UP001596250">
    <property type="component" value="Unassembled WGS sequence"/>
</dbReference>
<keyword evidence="9" id="KW-1185">Reference proteome</keyword>
<evidence type="ECO:0000256" key="3">
    <source>
        <dbReference type="ARBA" id="ARBA00023015"/>
    </source>
</evidence>
<gene>
    <name evidence="8" type="ORF">ACFPXP_09625</name>
</gene>
<dbReference type="EMBL" id="JBHSQV010000126">
    <property type="protein sequence ID" value="MFC5986675.1"/>
    <property type="molecule type" value="Genomic_DNA"/>
</dbReference>
<dbReference type="PANTHER" id="PTHR48111:SF1">
    <property type="entry name" value="TWO-COMPONENT RESPONSE REGULATOR ORR33"/>
    <property type="match status" value="1"/>
</dbReference>
<reference evidence="9" key="1">
    <citation type="journal article" date="2019" name="Int. J. Syst. Evol. Microbiol.">
        <title>The Global Catalogue of Microorganisms (GCM) 10K type strain sequencing project: providing services to taxonomists for standard genome sequencing and annotation.</title>
        <authorList>
            <consortium name="The Broad Institute Genomics Platform"/>
            <consortium name="The Broad Institute Genome Sequencing Center for Infectious Disease"/>
            <person name="Wu L."/>
            <person name="Ma J."/>
        </authorList>
    </citation>
    <scope>NUCLEOTIDE SEQUENCE [LARGE SCALE GENOMIC DNA]</scope>
    <source>
        <strain evidence="9">CCM 8749</strain>
    </source>
</reference>
<evidence type="ECO:0000313" key="8">
    <source>
        <dbReference type="EMBL" id="MFC5986675.1"/>
    </source>
</evidence>
<dbReference type="PROSITE" id="PS50110">
    <property type="entry name" value="RESPONSE_REGULATORY"/>
    <property type="match status" value="1"/>
</dbReference>
<dbReference type="Gene3D" id="3.40.50.2300">
    <property type="match status" value="1"/>
</dbReference>
<dbReference type="RefSeq" id="WP_379893991.1">
    <property type="nucleotide sequence ID" value="NZ_CBCSCT010000082.1"/>
</dbReference>
<dbReference type="SMART" id="SM00448">
    <property type="entry name" value="REC"/>
    <property type="match status" value="1"/>
</dbReference>
<feature type="modified residue" description="4-aspartylphosphate" evidence="6">
    <location>
        <position position="81"/>
    </location>
</feature>
<dbReference type="InterPro" id="IPR001789">
    <property type="entry name" value="Sig_transdc_resp-reg_receiver"/>
</dbReference>
<dbReference type="PANTHER" id="PTHR48111">
    <property type="entry name" value="REGULATOR OF RPOS"/>
    <property type="match status" value="1"/>
</dbReference>
<keyword evidence="4" id="KW-0238">DNA-binding</keyword>
<evidence type="ECO:0000256" key="1">
    <source>
        <dbReference type="ARBA" id="ARBA00022553"/>
    </source>
</evidence>
<keyword evidence="5" id="KW-0804">Transcription</keyword>
<keyword evidence="3" id="KW-0805">Transcription regulation</keyword>
<name>A0ABW1INL1_9BACL</name>
<evidence type="ECO:0000256" key="2">
    <source>
        <dbReference type="ARBA" id="ARBA00023012"/>
    </source>
</evidence>
<evidence type="ECO:0000313" key="9">
    <source>
        <dbReference type="Proteomes" id="UP001596250"/>
    </source>
</evidence>
<dbReference type="InterPro" id="IPR039420">
    <property type="entry name" value="WalR-like"/>
</dbReference>
<evidence type="ECO:0000256" key="4">
    <source>
        <dbReference type="ARBA" id="ARBA00023125"/>
    </source>
</evidence>
<accession>A0ABW1INL1</accession>
<comment type="caution">
    <text evidence="8">The sequence shown here is derived from an EMBL/GenBank/DDBJ whole genome shotgun (WGS) entry which is preliminary data.</text>
</comment>
<dbReference type="Pfam" id="PF00072">
    <property type="entry name" value="Response_reg"/>
    <property type="match status" value="1"/>
</dbReference>
<evidence type="ECO:0000259" key="7">
    <source>
        <dbReference type="PROSITE" id="PS50110"/>
    </source>
</evidence>